<dbReference type="EMBL" id="KB007805">
    <property type="protein sequence ID" value="ELR25279.1"/>
    <property type="molecule type" value="Genomic_DNA"/>
</dbReference>
<keyword evidence="9" id="KW-1185">Reference proteome</keyword>
<reference evidence="8 9" key="1">
    <citation type="journal article" date="2013" name="Genome Biol.">
        <title>Genome of Acanthamoeba castellanii highlights extensive lateral gene transfer and early evolution of tyrosine kinase signaling.</title>
        <authorList>
            <person name="Clarke M."/>
            <person name="Lohan A.J."/>
            <person name="Liu B."/>
            <person name="Lagkouvardos I."/>
            <person name="Roy S."/>
            <person name="Zafar N."/>
            <person name="Bertelli C."/>
            <person name="Schilde C."/>
            <person name="Kianianmomeni A."/>
            <person name="Burglin T.R."/>
            <person name="Frech C."/>
            <person name="Turcotte B."/>
            <person name="Kopec K.O."/>
            <person name="Synnott J.M."/>
            <person name="Choo C."/>
            <person name="Paponov I."/>
            <person name="Finkler A."/>
            <person name="Soon Heng Tan C."/>
            <person name="Hutchins A.P."/>
            <person name="Weinmeier T."/>
            <person name="Rattei T."/>
            <person name="Chu J.S."/>
            <person name="Gimenez G."/>
            <person name="Irimia M."/>
            <person name="Rigden D.J."/>
            <person name="Fitzpatrick D.A."/>
            <person name="Lorenzo-Morales J."/>
            <person name="Bateman A."/>
            <person name="Chiu C.H."/>
            <person name="Tang P."/>
            <person name="Hegemann P."/>
            <person name="Fromm H."/>
            <person name="Raoult D."/>
            <person name="Greub G."/>
            <person name="Miranda-Saavedra D."/>
            <person name="Chen N."/>
            <person name="Nash P."/>
            <person name="Ginger M.L."/>
            <person name="Horn M."/>
            <person name="Schaap P."/>
            <person name="Caler L."/>
            <person name="Loftus B."/>
        </authorList>
    </citation>
    <scope>NUCLEOTIDE SEQUENCE [LARGE SCALE GENOMIC DNA]</scope>
    <source>
        <strain evidence="8 9">Neff</strain>
    </source>
</reference>
<evidence type="ECO:0000313" key="9">
    <source>
        <dbReference type="Proteomes" id="UP000011083"/>
    </source>
</evidence>
<dbReference type="KEGG" id="acan:ACA1_290540"/>
<dbReference type="STRING" id="1257118.L8HI67"/>
<name>L8HI67_ACACF</name>
<evidence type="ECO:0000256" key="5">
    <source>
        <dbReference type="ARBA" id="ARBA00022989"/>
    </source>
</evidence>
<evidence type="ECO:0000256" key="7">
    <source>
        <dbReference type="RuleBase" id="RU363059"/>
    </source>
</evidence>
<gene>
    <name evidence="8" type="ORF">ACA1_290540</name>
</gene>
<dbReference type="InterPro" id="IPR035952">
    <property type="entry name" value="Rhomboid-like_sf"/>
</dbReference>
<dbReference type="Proteomes" id="UP000011083">
    <property type="component" value="Unassembled WGS sequence"/>
</dbReference>
<evidence type="ECO:0000256" key="4">
    <source>
        <dbReference type="ARBA" id="ARBA00022824"/>
    </source>
</evidence>
<organism evidence="8 9">
    <name type="scientific">Acanthamoeba castellanii (strain ATCC 30010 / Neff)</name>
    <dbReference type="NCBI Taxonomy" id="1257118"/>
    <lineage>
        <taxon>Eukaryota</taxon>
        <taxon>Amoebozoa</taxon>
        <taxon>Discosea</taxon>
        <taxon>Longamoebia</taxon>
        <taxon>Centramoebida</taxon>
        <taxon>Acanthamoebidae</taxon>
        <taxon>Acanthamoeba</taxon>
    </lineage>
</organism>
<dbReference type="GeneID" id="14926326"/>
<dbReference type="Pfam" id="PF04511">
    <property type="entry name" value="DER1"/>
    <property type="match status" value="1"/>
</dbReference>
<feature type="transmembrane region" description="Helical" evidence="7">
    <location>
        <begin position="53"/>
        <end position="72"/>
    </location>
</feature>
<comment type="function">
    <text evidence="7">May be involved in the degradation of misfolded endoplasmic reticulum (ER) luminal proteins.</text>
</comment>
<dbReference type="AlphaFoldDB" id="L8HI67"/>
<keyword evidence="4 7" id="KW-0256">Endoplasmic reticulum</keyword>
<protein>
    <recommendedName>
        <fullName evidence="7">Derlin</fullName>
    </recommendedName>
</protein>
<evidence type="ECO:0000256" key="6">
    <source>
        <dbReference type="ARBA" id="ARBA00023136"/>
    </source>
</evidence>
<accession>L8HI67</accession>
<dbReference type="OrthoDB" id="19102at2759"/>
<dbReference type="GO" id="GO:0005789">
    <property type="term" value="C:endoplasmic reticulum membrane"/>
    <property type="evidence" value="ECO:0007669"/>
    <property type="project" value="UniProtKB-SubCell"/>
</dbReference>
<dbReference type="Gene3D" id="1.20.1540.10">
    <property type="entry name" value="Rhomboid-like"/>
    <property type="match status" value="1"/>
</dbReference>
<keyword evidence="5 7" id="KW-1133">Transmembrane helix</keyword>
<feature type="transmembrane region" description="Helical" evidence="7">
    <location>
        <begin position="20"/>
        <end position="41"/>
    </location>
</feature>
<dbReference type="VEuPathDB" id="AmoebaDB:ACA1_290540"/>
<sequence length="233" mass="26589">MSSDLERWWKDLPVLTKYLFVGSFGVTLAANFGLLSPYSLVLIWPKIITEFQLWRLVTCFLFHGKLGFPFLIHMLFLSLESEIFNGRLSDYVWMQVITCSLLLASTLILPSPILGMGLIVSLIYYWSRKNPDVEMSLMFGIRFKSIYFPWVLCAMSLLMGGSPLAELCGIVAGHFYFFFEDIIPRTKGYRLLQTPAFMYVSIDPAEYNSYNRGAQQQATRGPTFTGTGYTLRG</sequence>
<keyword evidence="3 7" id="KW-0812">Transmembrane</keyword>
<comment type="subcellular location">
    <subcellularLocation>
        <location evidence="1 7">Endoplasmic reticulum membrane</location>
        <topology evidence="1 7">Multi-pass membrane protein</topology>
    </subcellularLocation>
</comment>
<proteinExistence type="inferred from homology"/>
<keyword evidence="6 7" id="KW-0472">Membrane</keyword>
<dbReference type="InterPro" id="IPR007599">
    <property type="entry name" value="DER1"/>
</dbReference>
<dbReference type="GO" id="GO:0006950">
    <property type="term" value="P:response to stress"/>
    <property type="evidence" value="ECO:0007669"/>
    <property type="project" value="UniProtKB-ARBA"/>
</dbReference>
<evidence type="ECO:0000256" key="3">
    <source>
        <dbReference type="ARBA" id="ARBA00022692"/>
    </source>
</evidence>
<dbReference type="RefSeq" id="XP_004368034.1">
    <property type="nucleotide sequence ID" value="XM_004367977.1"/>
</dbReference>
<evidence type="ECO:0000313" key="8">
    <source>
        <dbReference type="EMBL" id="ELR25279.1"/>
    </source>
</evidence>
<comment type="similarity">
    <text evidence="2 7">Belongs to the derlin family.</text>
</comment>
<dbReference type="PANTHER" id="PTHR11009">
    <property type="entry name" value="DER1-LIKE PROTEIN, DERLIN"/>
    <property type="match status" value="1"/>
</dbReference>
<feature type="transmembrane region" description="Helical" evidence="7">
    <location>
        <begin position="146"/>
        <end position="179"/>
    </location>
</feature>
<evidence type="ECO:0000256" key="1">
    <source>
        <dbReference type="ARBA" id="ARBA00004477"/>
    </source>
</evidence>
<dbReference type="OMA" id="LWRCVTS"/>
<dbReference type="SUPFAM" id="SSF144091">
    <property type="entry name" value="Rhomboid-like"/>
    <property type="match status" value="1"/>
</dbReference>
<evidence type="ECO:0000256" key="2">
    <source>
        <dbReference type="ARBA" id="ARBA00008917"/>
    </source>
</evidence>
<feature type="transmembrane region" description="Helical" evidence="7">
    <location>
        <begin position="92"/>
        <end position="125"/>
    </location>
</feature>